<dbReference type="Ensembl" id="ENSPEMT00000037818.1">
    <property type="protein sequence ID" value="ENSPEMP00000031964.1"/>
    <property type="gene ID" value="ENSPEMG00000008415.2"/>
</dbReference>
<comment type="subcellular location">
    <subcellularLocation>
        <location evidence="1">Cell membrane</location>
        <topology evidence="1">Single-pass type II membrane protein</topology>
    </subcellularLocation>
</comment>
<dbReference type="GO" id="GO:0046703">
    <property type="term" value="F:natural killer cell lectin-like receptor binding"/>
    <property type="evidence" value="ECO:0007669"/>
    <property type="project" value="TreeGrafter"/>
</dbReference>
<keyword evidence="9" id="KW-1185">Reference proteome</keyword>
<dbReference type="Pfam" id="PF00059">
    <property type="entry name" value="Lectin_C"/>
    <property type="match status" value="1"/>
</dbReference>
<dbReference type="PROSITE" id="PS50041">
    <property type="entry name" value="C_TYPE_LECTIN_2"/>
    <property type="match status" value="1"/>
</dbReference>
<keyword evidence="4" id="KW-0735">Signal-anchor</keyword>
<reference evidence="8 9" key="1">
    <citation type="submission" date="2018-10" db="EMBL/GenBank/DDBJ databases">
        <title>Improved assembly of the deer mouse Peromyscus maniculatus genome.</title>
        <authorList>
            <person name="Lassance J.-M."/>
            <person name="Hoekstra H.E."/>
        </authorList>
    </citation>
    <scope>NUCLEOTIDE SEQUENCE [LARGE SCALE GENOMIC DNA]</scope>
</reference>
<evidence type="ECO:0000256" key="6">
    <source>
        <dbReference type="ARBA" id="ARBA00023136"/>
    </source>
</evidence>
<feature type="domain" description="C-type lectin" evidence="7">
    <location>
        <begin position="139"/>
        <end position="243"/>
    </location>
</feature>
<dbReference type="InterPro" id="IPR050828">
    <property type="entry name" value="C-type_lectin/matrix_domain"/>
</dbReference>
<accession>A0A8C8UI40</accession>
<reference evidence="8" key="3">
    <citation type="submission" date="2025-09" db="UniProtKB">
        <authorList>
            <consortium name="Ensembl"/>
        </authorList>
    </citation>
    <scope>IDENTIFICATION</scope>
</reference>
<dbReference type="GeneTree" id="ENSGT00940000155319"/>
<dbReference type="InterPro" id="IPR033992">
    <property type="entry name" value="NKR-like_CTLD"/>
</dbReference>
<evidence type="ECO:0000256" key="5">
    <source>
        <dbReference type="ARBA" id="ARBA00022989"/>
    </source>
</evidence>
<evidence type="ECO:0000259" key="7">
    <source>
        <dbReference type="PROSITE" id="PS50041"/>
    </source>
</evidence>
<dbReference type="InterPro" id="IPR016187">
    <property type="entry name" value="CTDL_fold"/>
</dbReference>
<evidence type="ECO:0000256" key="1">
    <source>
        <dbReference type="ARBA" id="ARBA00004401"/>
    </source>
</evidence>
<keyword evidence="5" id="KW-1133">Transmembrane helix</keyword>
<keyword evidence="2" id="KW-0812">Transmembrane</keyword>
<dbReference type="GO" id="GO:0009897">
    <property type="term" value="C:external side of plasma membrane"/>
    <property type="evidence" value="ECO:0007669"/>
    <property type="project" value="TreeGrafter"/>
</dbReference>
<evidence type="ECO:0000256" key="4">
    <source>
        <dbReference type="ARBA" id="ARBA00022968"/>
    </source>
</evidence>
<dbReference type="GO" id="GO:0030246">
    <property type="term" value="F:carbohydrate binding"/>
    <property type="evidence" value="ECO:0007669"/>
    <property type="project" value="UniProtKB-KW"/>
</dbReference>
<dbReference type="Proteomes" id="UP000694547">
    <property type="component" value="Chromosome 3"/>
</dbReference>
<name>A0A8C8UI40_PERMB</name>
<dbReference type="SUPFAM" id="SSF56436">
    <property type="entry name" value="C-type lectin-like"/>
    <property type="match status" value="1"/>
</dbReference>
<dbReference type="InterPro" id="IPR001304">
    <property type="entry name" value="C-type_lectin-like"/>
</dbReference>
<keyword evidence="6" id="KW-0472">Membrane</keyword>
<dbReference type="AlphaFoldDB" id="A0A8C8UI40"/>
<dbReference type="InterPro" id="IPR016186">
    <property type="entry name" value="C-type_lectin-like/link_sf"/>
</dbReference>
<evidence type="ECO:0000313" key="9">
    <source>
        <dbReference type="Proteomes" id="UP000694547"/>
    </source>
</evidence>
<protein>
    <recommendedName>
        <fullName evidence="7">C-type lectin domain-containing protein</fullName>
    </recommendedName>
</protein>
<evidence type="ECO:0000256" key="3">
    <source>
        <dbReference type="ARBA" id="ARBA00022734"/>
    </source>
</evidence>
<evidence type="ECO:0000313" key="8">
    <source>
        <dbReference type="Ensembl" id="ENSPEMP00000031964.1"/>
    </source>
</evidence>
<dbReference type="Gene3D" id="3.10.100.10">
    <property type="entry name" value="Mannose-Binding Protein A, subunit A"/>
    <property type="match status" value="1"/>
</dbReference>
<organism evidence="8 9">
    <name type="scientific">Peromyscus maniculatus bairdii</name>
    <name type="common">Prairie deer mouse</name>
    <dbReference type="NCBI Taxonomy" id="230844"/>
    <lineage>
        <taxon>Eukaryota</taxon>
        <taxon>Metazoa</taxon>
        <taxon>Chordata</taxon>
        <taxon>Craniata</taxon>
        <taxon>Vertebrata</taxon>
        <taxon>Euteleostomi</taxon>
        <taxon>Mammalia</taxon>
        <taxon>Eutheria</taxon>
        <taxon>Euarchontoglires</taxon>
        <taxon>Glires</taxon>
        <taxon>Rodentia</taxon>
        <taxon>Myomorpha</taxon>
        <taxon>Muroidea</taxon>
        <taxon>Cricetidae</taxon>
        <taxon>Neotominae</taxon>
        <taxon>Peromyscus</taxon>
    </lineage>
</organism>
<sequence>VSGSSPLSPLLNSTNFLKRYTGNSDHWIDLHRESPEHPWWIENTKYNNLYALTFMDMELKCLWPQEGDDGFLSKTLQDICLRMVSPESPAKLYCSYALNIILTAAVIALSVALSVRTEKPVISTLGPCYPTCPSGWIGLGNKCFHFSEDMRNWTFSQTSCMALGAQLAQFDSLEELNFLKRYVGNSFSWIDLQRESTQHPWKWTDNTEYNNLVPVEGEEKHAYLTGSGISSSRDYLKRHWVCSKSNSYTSQYSGPSSF</sequence>
<keyword evidence="3" id="KW-0430">Lectin</keyword>
<dbReference type="PANTHER" id="PTHR45710:SF35">
    <property type="entry name" value="C-TYPE LECTIN DOMAIN FAMILY 2 MEMBER D"/>
    <property type="match status" value="1"/>
</dbReference>
<evidence type="ECO:0000256" key="2">
    <source>
        <dbReference type="ARBA" id="ARBA00022692"/>
    </source>
</evidence>
<proteinExistence type="predicted"/>
<reference evidence="8" key="2">
    <citation type="submission" date="2025-08" db="UniProtKB">
        <authorList>
            <consortium name="Ensembl"/>
        </authorList>
    </citation>
    <scope>IDENTIFICATION</scope>
</reference>
<dbReference type="SMART" id="SM00034">
    <property type="entry name" value="CLECT"/>
    <property type="match status" value="1"/>
</dbReference>
<dbReference type="PANTHER" id="PTHR45710">
    <property type="entry name" value="C-TYPE LECTIN DOMAIN-CONTAINING PROTEIN 180"/>
    <property type="match status" value="1"/>
</dbReference>
<dbReference type="CDD" id="cd03593">
    <property type="entry name" value="CLECT_NK_receptors_like"/>
    <property type="match status" value="1"/>
</dbReference>